<protein>
    <recommendedName>
        <fullName evidence="2">Impact N-terminal domain-containing protein</fullName>
    </recommendedName>
</protein>
<dbReference type="EMBL" id="LS974202">
    <property type="protein sequence ID" value="SSC11672.1"/>
    <property type="molecule type" value="Genomic_DNA"/>
</dbReference>
<evidence type="ECO:0000259" key="2">
    <source>
        <dbReference type="Pfam" id="PF01205"/>
    </source>
</evidence>
<comment type="similarity">
    <text evidence="1">Belongs to the IMPACT family.</text>
</comment>
<dbReference type="InterPro" id="IPR020568">
    <property type="entry name" value="Ribosomal_Su5_D2-typ_SF"/>
</dbReference>
<dbReference type="InterPro" id="IPR036956">
    <property type="entry name" value="Impact_N_sf"/>
</dbReference>
<dbReference type="Proteomes" id="UP000250796">
    <property type="component" value="Chromosome MESINF"/>
</dbReference>
<reference evidence="3 4" key="1">
    <citation type="submission" date="2017-01" db="EMBL/GenBank/DDBJ databases">
        <authorList>
            <person name="Erauso G."/>
        </authorList>
    </citation>
    <scope>NUCLEOTIDE SEQUENCE [LARGE SCALE GENOMIC DNA]</scope>
    <source>
        <strain evidence="3">MESINF1</strain>
    </source>
</reference>
<evidence type="ECO:0000256" key="1">
    <source>
        <dbReference type="ARBA" id="ARBA00007665"/>
    </source>
</evidence>
<feature type="domain" description="Impact N-terminal" evidence="2">
    <location>
        <begin position="18"/>
        <end position="123"/>
    </location>
</feature>
<dbReference type="InterPro" id="IPR001498">
    <property type="entry name" value="Impact_N"/>
</dbReference>
<dbReference type="GO" id="GO:0006446">
    <property type="term" value="P:regulation of translational initiation"/>
    <property type="evidence" value="ECO:0007669"/>
    <property type="project" value="TreeGrafter"/>
</dbReference>
<accession>A0A7Z7LCT5</accession>
<sequence>MGCIRSLRERATFEINVKRSRFIGNCVRVRDEESARSFIKEISAIFPDASHNCWAYRISSTGREVANYSDAGEPHGSAGMPILGAIDHLGLSDVTVVVTRYFGGIKLGVRGLIDAYGNTALETLKKAGIVDYCRSFELKLRLDYSRWNDFTRLLSEGKDYTAVSIDYAGDVSAVLLVIEENWSRVTGLLDERRIGYEKGSEMEMPFPAGE</sequence>
<dbReference type="SUPFAM" id="SSF54211">
    <property type="entry name" value="Ribosomal protein S5 domain 2-like"/>
    <property type="match status" value="1"/>
</dbReference>
<dbReference type="InterPro" id="IPR023582">
    <property type="entry name" value="Impact"/>
</dbReference>
<dbReference type="Gene3D" id="3.30.230.30">
    <property type="entry name" value="Impact, N-terminal domain"/>
    <property type="match status" value="1"/>
</dbReference>
<organism evidence="3 4">
    <name type="scientific">Mesotoga infera</name>
    <dbReference type="NCBI Taxonomy" id="1236046"/>
    <lineage>
        <taxon>Bacteria</taxon>
        <taxon>Thermotogati</taxon>
        <taxon>Thermotogota</taxon>
        <taxon>Thermotogae</taxon>
        <taxon>Kosmotogales</taxon>
        <taxon>Kosmotogaceae</taxon>
        <taxon>Mesotoga</taxon>
    </lineage>
</organism>
<dbReference type="GO" id="GO:0005737">
    <property type="term" value="C:cytoplasm"/>
    <property type="evidence" value="ECO:0007669"/>
    <property type="project" value="TreeGrafter"/>
</dbReference>
<dbReference type="RefSeq" id="WP_169698119.1">
    <property type="nucleotide sequence ID" value="NZ_LS974202.1"/>
</dbReference>
<evidence type="ECO:0000313" key="3">
    <source>
        <dbReference type="EMBL" id="SSC11672.1"/>
    </source>
</evidence>
<dbReference type="PROSITE" id="PS00910">
    <property type="entry name" value="UPF0029"/>
    <property type="match status" value="1"/>
</dbReference>
<dbReference type="AlphaFoldDB" id="A0A7Z7LCT5"/>
<dbReference type="KEGG" id="minf:MESINF_0223"/>
<evidence type="ECO:0000313" key="4">
    <source>
        <dbReference type="Proteomes" id="UP000250796"/>
    </source>
</evidence>
<dbReference type="InterPro" id="IPR020569">
    <property type="entry name" value="UPF0029_Impact_CS"/>
</dbReference>
<gene>
    <name evidence="3" type="ORF">MESINF_0223</name>
</gene>
<name>A0A7Z7LCT5_9BACT</name>
<dbReference type="PANTHER" id="PTHR16301">
    <property type="entry name" value="IMPACT-RELATED"/>
    <property type="match status" value="1"/>
</dbReference>
<dbReference type="Pfam" id="PF01205">
    <property type="entry name" value="Impact_N"/>
    <property type="match status" value="1"/>
</dbReference>
<keyword evidence="4" id="KW-1185">Reference proteome</keyword>
<dbReference type="PANTHER" id="PTHR16301:SF20">
    <property type="entry name" value="IMPACT FAMILY MEMBER YIGZ"/>
    <property type="match status" value="1"/>
</dbReference>
<proteinExistence type="inferred from homology"/>